<dbReference type="RefSeq" id="WP_011125719.1">
    <property type="nucleotide sequence ID" value="NC_005042.1"/>
</dbReference>
<dbReference type="InterPro" id="IPR029052">
    <property type="entry name" value="Metallo-depent_PP-like"/>
</dbReference>
<evidence type="ECO:0000313" key="2">
    <source>
        <dbReference type="Proteomes" id="UP000001420"/>
    </source>
</evidence>
<proteinExistence type="predicted"/>
<dbReference type="PATRIC" id="fig|167539.5.peg.1655"/>
<evidence type="ECO:0000313" key="1">
    <source>
        <dbReference type="EMBL" id="AAQ00613.1"/>
    </source>
</evidence>
<dbReference type="Proteomes" id="UP000001420">
    <property type="component" value="Chromosome"/>
</dbReference>
<dbReference type="SUPFAM" id="SSF56300">
    <property type="entry name" value="Metallo-dependent phosphatases"/>
    <property type="match status" value="1"/>
</dbReference>
<dbReference type="AlphaFoldDB" id="Q7VA95"/>
<dbReference type="EMBL" id="AE017126">
    <property type="protein sequence ID" value="AAQ00613.1"/>
    <property type="molecule type" value="Genomic_DNA"/>
</dbReference>
<protein>
    <submittedName>
        <fullName evidence="1">Predicted calcineurin family phosphoesterase</fullName>
    </submittedName>
</protein>
<dbReference type="eggNOG" id="COG0639">
    <property type="taxonomic scope" value="Bacteria"/>
</dbReference>
<dbReference type="EnsemblBacteria" id="AAQ00613">
    <property type="protein sequence ID" value="AAQ00613"/>
    <property type="gene ID" value="Pro_1569"/>
</dbReference>
<keyword evidence="2" id="KW-1185">Reference proteome</keyword>
<reference evidence="1 2" key="1">
    <citation type="journal article" date="2003" name="Proc. Natl. Acad. Sci. U.S.A.">
        <title>Genome sequence of the cyanobacterium Prochlorococcus marinus SS120, a nearly minimal oxyphototrophic genome.</title>
        <authorList>
            <person name="Dufresne A."/>
            <person name="Salanoubat M."/>
            <person name="Partensky F."/>
            <person name="Artiguenave F."/>
            <person name="Axmann I.M."/>
            <person name="Barbe V."/>
            <person name="Duprat S."/>
            <person name="Galperin M.Y."/>
            <person name="Koonin E.V."/>
            <person name="Le Gall F."/>
            <person name="Makarova K.S."/>
            <person name="Ostrowski M."/>
            <person name="Oztas S."/>
            <person name="Robert C."/>
            <person name="Rogozin I.B."/>
            <person name="Scanlan D.J."/>
            <person name="Tandeau de Marsac N."/>
            <person name="Weissenbach J."/>
            <person name="Wincker P."/>
            <person name="Wolf Y.I."/>
            <person name="Hess W.R."/>
        </authorList>
    </citation>
    <scope>NUCLEOTIDE SEQUENCE [LARGE SCALE GENOMIC DNA]</scope>
    <source>
        <strain evidence="2">SARG / CCMP1375 / SS120</strain>
    </source>
</reference>
<dbReference type="Gene3D" id="3.60.21.10">
    <property type="match status" value="1"/>
</dbReference>
<dbReference type="KEGG" id="pma:Pro_1569"/>
<dbReference type="HOGENOM" id="CLU_1183069_0_0_3"/>
<dbReference type="STRING" id="167539.Pro_1569"/>
<name>Q7VA95_PROMA</name>
<gene>
    <name evidence="1" type="ordered locus">Pro_1569</name>
</gene>
<accession>Q7VA95</accession>
<organism evidence="1 2">
    <name type="scientific">Prochlorococcus marinus (strain SARG / CCMP1375 / SS120)</name>
    <dbReference type="NCBI Taxonomy" id="167539"/>
    <lineage>
        <taxon>Bacteria</taxon>
        <taxon>Bacillati</taxon>
        <taxon>Cyanobacteriota</taxon>
        <taxon>Cyanophyceae</taxon>
        <taxon>Synechococcales</taxon>
        <taxon>Prochlorococcaceae</taxon>
        <taxon>Prochlorococcus</taxon>
    </lineage>
</organism>
<dbReference type="OrthoDB" id="483014at2"/>
<sequence length="237" mass="26383">MIERWALVSGLKGDLGTYELIQRNLKKARGVTALFVLGDMIGPERNCDALLNRLQNPRRDELQPQCIYGWWEEQLLTEQGLRGEQKADALRLNQGEEAVTALLNAVDTYHLKWLASLQFGFIELDCGLIHGSSADVGDNLTSETSPLILIDRLTRLDVNRLFTAHSTKQFHLELTGGRLDSQVKDLNGKSQHQQKVSKQSIIGIGAGANYTIYDVGSDKTHFLSVGDQYNKKGKGFA</sequence>